<reference evidence="2" key="1">
    <citation type="submission" date="2017-08" db="EMBL/GenBank/DDBJ databases">
        <authorList>
            <person name="de Groot N.N."/>
        </authorList>
    </citation>
    <scope>NUCLEOTIDE SEQUENCE</scope>
</reference>
<organism evidence="2">
    <name type="scientific">Cedratvirus lausannensis</name>
    <dbReference type="NCBI Taxonomy" id="2023205"/>
    <lineage>
        <taxon>Viruses</taxon>
        <taxon>Pithoviruses</taxon>
        <taxon>Orthocedratvirinae</taxon>
        <taxon>Alphacedratvirus</taxon>
        <taxon>Alphacedratvirus francolausannense</taxon>
    </lineage>
</organism>
<gene>
    <name evidence="2" type="primary">mg182</name>
    <name evidence="2" type="ORF">BQ9231_00023</name>
</gene>
<evidence type="ECO:0000313" key="3">
    <source>
        <dbReference type="Proteomes" id="UP000274850"/>
    </source>
</evidence>
<feature type="region of interest" description="Disordered" evidence="1">
    <location>
        <begin position="1"/>
        <end position="20"/>
    </location>
</feature>
<keyword evidence="3" id="KW-1185">Reference proteome</keyword>
<dbReference type="EMBL" id="LT907979">
    <property type="protein sequence ID" value="SOB73906.1"/>
    <property type="molecule type" value="Genomic_DNA"/>
</dbReference>
<dbReference type="Proteomes" id="UP000274850">
    <property type="component" value="Segment"/>
</dbReference>
<name>A0A285PXM6_9VIRU</name>
<accession>A0A285PXM6</accession>
<protein>
    <submittedName>
        <fullName evidence="2">Uncharacterized protein</fullName>
    </submittedName>
</protein>
<proteinExistence type="predicted"/>
<evidence type="ECO:0000256" key="1">
    <source>
        <dbReference type="SAM" id="MobiDB-lite"/>
    </source>
</evidence>
<evidence type="ECO:0000313" key="2">
    <source>
        <dbReference type="EMBL" id="SOB73906.1"/>
    </source>
</evidence>
<sequence length="158" mass="18182">MKMSPDCALCSSSEKDSSWGSAYDEHSFLLLSLDRDDQRSSILLPSRKSYRWKEALPNLEQGDIICNKCVNKYEHERMYTVCDLCSGKYEPIFSDNQGVRCSSIVTETYIIGQYGSHHDEDKFYFTQGRPEYIKLEHNVCDDCIETLVKQGVCLEGCY</sequence>